<reference evidence="2 3" key="2">
    <citation type="submission" date="2020-07" db="EMBL/GenBank/DDBJ databases">
        <title>Genome assembly of wild tea tree DASZ reveals pedigree and selection history of tea varieties.</title>
        <authorList>
            <person name="Zhang W."/>
        </authorList>
    </citation>
    <scope>NUCLEOTIDE SEQUENCE [LARGE SCALE GENOMIC DNA]</scope>
    <source>
        <strain evidence="3">cv. G240</strain>
        <tissue evidence="2">Leaf</tissue>
    </source>
</reference>
<dbReference type="InterPro" id="IPR038920">
    <property type="entry name" value="At3g05675-like"/>
</dbReference>
<dbReference type="EMBL" id="JACBKZ010000003">
    <property type="protein sequence ID" value="KAF5955426.1"/>
    <property type="molecule type" value="Genomic_DNA"/>
</dbReference>
<dbReference type="Gene3D" id="3.30.710.10">
    <property type="entry name" value="Potassium Channel Kv1.1, Chain A"/>
    <property type="match status" value="1"/>
</dbReference>
<evidence type="ECO:0000256" key="1">
    <source>
        <dbReference type="ARBA" id="ARBA00004906"/>
    </source>
</evidence>
<dbReference type="PANTHER" id="PTHR31060">
    <property type="entry name" value="OSJNBA0011J08.25 PROTEIN-RELATED"/>
    <property type="match status" value="1"/>
</dbReference>
<dbReference type="PANTHER" id="PTHR31060:SF3">
    <property type="entry name" value="OS04G0579700 PROTEIN"/>
    <property type="match status" value="1"/>
</dbReference>
<evidence type="ECO:0000313" key="2">
    <source>
        <dbReference type="EMBL" id="KAF5955426.1"/>
    </source>
</evidence>
<gene>
    <name evidence="2" type="ORF">HYC85_008282</name>
</gene>
<evidence type="ECO:0000313" key="3">
    <source>
        <dbReference type="Proteomes" id="UP000593564"/>
    </source>
</evidence>
<dbReference type="AlphaFoldDB" id="A0A7J7HTN4"/>
<sequence length="186" mass="20667">MMVSEPDSIPRSQIIAANSAVPVNKSQVLGQDKQALIQQRLSEILGSRSPGSQFNDPNSSKVKLTLSSKDRLTVSLNVHQQILVAHSRFSAVKLSDRWSKQQRTSNPYIVEIADCDDIEVYIEALSLMYCKDLWKKLMKEDVTRVLGILKVSAAIGFDAGVLSCLEYLEAAPWAEDEEQKVASVCR</sequence>
<comment type="caution">
    <text evidence="2">The sequence shown here is derived from an EMBL/GenBank/DDBJ whole genome shotgun (WGS) entry which is preliminary data.</text>
</comment>
<name>A0A7J7HTN4_CAMSI</name>
<protein>
    <recommendedName>
        <fullName evidence="4">BTB domain-containing protein</fullName>
    </recommendedName>
</protein>
<accession>A0A7J7HTN4</accession>
<dbReference type="UniPathway" id="UPA00143"/>
<proteinExistence type="predicted"/>
<dbReference type="InterPro" id="IPR011333">
    <property type="entry name" value="SKP1/BTB/POZ_sf"/>
</dbReference>
<dbReference type="GO" id="GO:0016567">
    <property type="term" value="P:protein ubiquitination"/>
    <property type="evidence" value="ECO:0007669"/>
    <property type="project" value="UniProtKB-UniPathway"/>
</dbReference>
<dbReference type="Proteomes" id="UP000593564">
    <property type="component" value="Unassembled WGS sequence"/>
</dbReference>
<organism evidence="2 3">
    <name type="scientific">Camellia sinensis</name>
    <name type="common">Tea plant</name>
    <name type="synonym">Thea sinensis</name>
    <dbReference type="NCBI Taxonomy" id="4442"/>
    <lineage>
        <taxon>Eukaryota</taxon>
        <taxon>Viridiplantae</taxon>
        <taxon>Streptophyta</taxon>
        <taxon>Embryophyta</taxon>
        <taxon>Tracheophyta</taxon>
        <taxon>Spermatophyta</taxon>
        <taxon>Magnoliopsida</taxon>
        <taxon>eudicotyledons</taxon>
        <taxon>Gunneridae</taxon>
        <taxon>Pentapetalae</taxon>
        <taxon>asterids</taxon>
        <taxon>Ericales</taxon>
        <taxon>Theaceae</taxon>
        <taxon>Camellia</taxon>
    </lineage>
</organism>
<keyword evidence="3" id="KW-1185">Reference proteome</keyword>
<comment type="pathway">
    <text evidence="1">Protein modification; protein ubiquitination.</text>
</comment>
<reference evidence="3" key="1">
    <citation type="journal article" date="2020" name="Nat. Commun.">
        <title>Genome assembly of wild tea tree DASZ reveals pedigree and selection history of tea varieties.</title>
        <authorList>
            <person name="Zhang W."/>
            <person name="Zhang Y."/>
            <person name="Qiu H."/>
            <person name="Guo Y."/>
            <person name="Wan H."/>
            <person name="Zhang X."/>
            <person name="Scossa F."/>
            <person name="Alseekh S."/>
            <person name="Zhang Q."/>
            <person name="Wang P."/>
            <person name="Xu L."/>
            <person name="Schmidt M.H."/>
            <person name="Jia X."/>
            <person name="Li D."/>
            <person name="Zhu A."/>
            <person name="Guo F."/>
            <person name="Chen W."/>
            <person name="Ni D."/>
            <person name="Usadel B."/>
            <person name="Fernie A.R."/>
            <person name="Wen W."/>
        </authorList>
    </citation>
    <scope>NUCLEOTIDE SEQUENCE [LARGE SCALE GENOMIC DNA]</scope>
    <source>
        <strain evidence="3">cv. G240</strain>
    </source>
</reference>
<evidence type="ECO:0008006" key="4">
    <source>
        <dbReference type="Google" id="ProtNLM"/>
    </source>
</evidence>